<protein>
    <recommendedName>
        <fullName evidence="4">Glycosyltransferase</fullName>
        <ecNumber evidence="4">2.4.1.-</ecNumber>
    </recommendedName>
</protein>
<dbReference type="Gene3D" id="3.40.50.2000">
    <property type="entry name" value="Glycogen Phosphorylase B"/>
    <property type="match status" value="2"/>
</dbReference>
<dbReference type="InterPro" id="IPR035595">
    <property type="entry name" value="UDP_glycos_trans_CS"/>
</dbReference>
<dbReference type="InterPro" id="IPR002213">
    <property type="entry name" value="UDP_glucos_trans"/>
</dbReference>
<dbReference type="EC" id="2.4.1.-" evidence="4"/>
<name>A0A7N0TYK4_KALFE</name>
<dbReference type="GO" id="GO:0035251">
    <property type="term" value="F:UDP-glucosyltransferase activity"/>
    <property type="evidence" value="ECO:0007669"/>
    <property type="project" value="InterPro"/>
</dbReference>
<accession>A0A7N0TYK4</accession>
<dbReference type="Gramene" id="Kaladp0048s0546.1.v1.1">
    <property type="protein sequence ID" value="Kaladp0048s0546.1.v1.1"/>
    <property type="gene ID" value="Kaladp0048s0546.v1.1"/>
</dbReference>
<dbReference type="CDD" id="cd03784">
    <property type="entry name" value="GT1_Gtf-like"/>
    <property type="match status" value="1"/>
</dbReference>
<sequence>MAKSTNLIIVPAPGHSHLVSIIEFANILLRRDDRFSISVLVINPPFTAEGLFTKKLSDSHPAISFIDVPRVDPAPLISNPTMAPEAFVSSYIELHKPNVRAAVEKLVIQHEGASTRFVVDMFCTSMLEVARGFGWPGYTFFASSAAFLGLLQFMSARSVFCEDDPDALIPAYARPVPTSVLPTFVFRKDGYDAFAAHGERIRETDGVIINTFADLEPHALRSFGDGFPPLYPIGPVLDLAGANQLASETKKAESERILRWLDEQEEEESVVFLCFGSMGSFNADQVAEIAAGLENSRVKFLWSLRKPPQPGESKWTTSDFKDPNEILPEGFLARTEGRGLICGWAPQAKILAHKSVGGFVTHCGWNSILESIWFGVPTATWPLYAEQQVNAFQMVKDLELAVELKMDYRHGQEALVSAAEVENAVKLLMSVDGHGLEMRKRVKKMSERSRAAVAEGGSSLETIEALISKM</sequence>
<evidence type="ECO:0000256" key="1">
    <source>
        <dbReference type="ARBA" id="ARBA00009995"/>
    </source>
</evidence>
<dbReference type="OMA" id="TELECHA"/>
<dbReference type="InterPro" id="IPR050481">
    <property type="entry name" value="UDP-glycosyltransf_plant"/>
</dbReference>
<dbReference type="AlphaFoldDB" id="A0A7N0TYK4"/>
<evidence type="ECO:0000256" key="3">
    <source>
        <dbReference type="RuleBase" id="RU003718"/>
    </source>
</evidence>
<evidence type="ECO:0000256" key="2">
    <source>
        <dbReference type="ARBA" id="ARBA00022679"/>
    </source>
</evidence>
<dbReference type="PROSITE" id="PS00375">
    <property type="entry name" value="UDPGT"/>
    <property type="match status" value="1"/>
</dbReference>
<evidence type="ECO:0000313" key="6">
    <source>
        <dbReference type="Proteomes" id="UP000594263"/>
    </source>
</evidence>
<dbReference type="FunFam" id="3.40.50.2000:FF:000056">
    <property type="entry name" value="Glycosyltransferase"/>
    <property type="match status" value="1"/>
</dbReference>
<organism evidence="5 6">
    <name type="scientific">Kalanchoe fedtschenkoi</name>
    <name type="common">Lavender scallops</name>
    <name type="synonym">South American air plant</name>
    <dbReference type="NCBI Taxonomy" id="63787"/>
    <lineage>
        <taxon>Eukaryota</taxon>
        <taxon>Viridiplantae</taxon>
        <taxon>Streptophyta</taxon>
        <taxon>Embryophyta</taxon>
        <taxon>Tracheophyta</taxon>
        <taxon>Spermatophyta</taxon>
        <taxon>Magnoliopsida</taxon>
        <taxon>eudicotyledons</taxon>
        <taxon>Gunneridae</taxon>
        <taxon>Pentapetalae</taxon>
        <taxon>Saxifragales</taxon>
        <taxon>Crassulaceae</taxon>
        <taxon>Kalanchoe</taxon>
    </lineage>
</organism>
<dbReference type="SUPFAM" id="SSF53756">
    <property type="entry name" value="UDP-Glycosyltransferase/glycogen phosphorylase"/>
    <property type="match status" value="1"/>
</dbReference>
<proteinExistence type="inferred from homology"/>
<keyword evidence="3" id="KW-0328">Glycosyltransferase</keyword>
<keyword evidence="2 3" id="KW-0808">Transferase</keyword>
<dbReference type="PANTHER" id="PTHR48048">
    <property type="entry name" value="GLYCOSYLTRANSFERASE"/>
    <property type="match status" value="1"/>
</dbReference>
<keyword evidence="6" id="KW-1185">Reference proteome</keyword>
<dbReference type="EnsemblPlants" id="Kaladp0048s0546.1.v1.1">
    <property type="protein sequence ID" value="Kaladp0048s0546.1.v1.1"/>
    <property type="gene ID" value="Kaladp0048s0546.v1.1"/>
</dbReference>
<evidence type="ECO:0000313" key="5">
    <source>
        <dbReference type="EnsemblPlants" id="Kaladp0048s0546.1.v1.1"/>
    </source>
</evidence>
<dbReference type="Pfam" id="PF00201">
    <property type="entry name" value="UDPGT"/>
    <property type="match status" value="1"/>
</dbReference>
<reference evidence="5" key="1">
    <citation type="submission" date="2021-01" db="UniProtKB">
        <authorList>
            <consortium name="EnsemblPlants"/>
        </authorList>
    </citation>
    <scope>IDENTIFICATION</scope>
</reference>
<dbReference type="Proteomes" id="UP000594263">
    <property type="component" value="Unplaced"/>
</dbReference>
<comment type="similarity">
    <text evidence="1 3">Belongs to the UDP-glycosyltransferase family.</text>
</comment>
<dbReference type="PANTHER" id="PTHR48048:SF45">
    <property type="entry name" value="GLYCOSYLTRANSFERASE"/>
    <property type="match status" value="1"/>
</dbReference>
<evidence type="ECO:0000256" key="4">
    <source>
        <dbReference type="RuleBase" id="RU362057"/>
    </source>
</evidence>